<reference evidence="5" key="2">
    <citation type="submission" date="2023-06" db="EMBL/GenBank/DDBJ databases">
        <authorList>
            <consortium name="Lawrence Berkeley National Laboratory"/>
            <person name="Haridas S."/>
            <person name="Hensen N."/>
            <person name="Bonometti L."/>
            <person name="Westerberg I."/>
            <person name="Brannstrom I.O."/>
            <person name="Guillou S."/>
            <person name="Cros-Aarteil S."/>
            <person name="Calhoun S."/>
            <person name="Kuo A."/>
            <person name="Mondo S."/>
            <person name="Pangilinan J."/>
            <person name="Riley R."/>
            <person name="LaButti K."/>
            <person name="Andreopoulos B."/>
            <person name="Lipzen A."/>
            <person name="Chen C."/>
            <person name="Yanf M."/>
            <person name="Daum C."/>
            <person name="Ng V."/>
            <person name="Clum A."/>
            <person name="Steindorff A."/>
            <person name="Ohm R."/>
            <person name="Martin F."/>
            <person name="Silar P."/>
            <person name="Natvig D."/>
            <person name="Lalanne C."/>
            <person name="Gautier V."/>
            <person name="Ament-velasquez S.L."/>
            <person name="Kruys A."/>
            <person name="Hutchinson M.I."/>
            <person name="Powell A.J."/>
            <person name="Barry K."/>
            <person name="Miller A.N."/>
            <person name="Grigoriev I.V."/>
            <person name="Debuchy R."/>
            <person name="Gladieux P."/>
            <person name="Thoren M.H."/>
            <person name="Johannesson H."/>
        </authorList>
    </citation>
    <scope>NUCLEOTIDE SEQUENCE</scope>
    <source>
        <strain evidence="5">CBS 232.78</strain>
    </source>
</reference>
<evidence type="ECO:0000259" key="4">
    <source>
        <dbReference type="Pfam" id="PF26616"/>
    </source>
</evidence>
<keyword evidence="3" id="KW-1133">Transmembrane helix</keyword>
<reference evidence="5" key="1">
    <citation type="journal article" date="2023" name="Mol. Phylogenet. Evol.">
        <title>Genome-scale phylogeny and comparative genomics of the fungal order Sordariales.</title>
        <authorList>
            <person name="Hensen N."/>
            <person name="Bonometti L."/>
            <person name="Westerberg I."/>
            <person name="Brannstrom I.O."/>
            <person name="Guillou S."/>
            <person name="Cros-Aarteil S."/>
            <person name="Calhoun S."/>
            <person name="Haridas S."/>
            <person name="Kuo A."/>
            <person name="Mondo S."/>
            <person name="Pangilinan J."/>
            <person name="Riley R."/>
            <person name="LaButti K."/>
            <person name="Andreopoulos B."/>
            <person name="Lipzen A."/>
            <person name="Chen C."/>
            <person name="Yan M."/>
            <person name="Daum C."/>
            <person name="Ng V."/>
            <person name="Clum A."/>
            <person name="Steindorff A."/>
            <person name="Ohm R.A."/>
            <person name="Martin F."/>
            <person name="Silar P."/>
            <person name="Natvig D.O."/>
            <person name="Lalanne C."/>
            <person name="Gautier V."/>
            <person name="Ament-Velasquez S.L."/>
            <person name="Kruys A."/>
            <person name="Hutchinson M.I."/>
            <person name="Powell A.J."/>
            <person name="Barry K."/>
            <person name="Miller A.N."/>
            <person name="Grigoriev I.V."/>
            <person name="Debuchy R."/>
            <person name="Gladieux P."/>
            <person name="Hiltunen Thoren M."/>
            <person name="Johannesson H."/>
        </authorList>
    </citation>
    <scope>NUCLEOTIDE SEQUENCE</scope>
    <source>
        <strain evidence="5">CBS 232.78</strain>
    </source>
</reference>
<dbReference type="Gene3D" id="1.20.58.340">
    <property type="entry name" value="Magnesium transport protein CorA, transmembrane region"/>
    <property type="match status" value="1"/>
</dbReference>
<feature type="transmembrane region" description="Helical" evidence="3">
    <location>
        <begin position="516"/>
        <end position="535"/>
    </location>
</feature>
<feature type="region of interest" description="Disordered" evidence="2">
    <location>
        <begin position="345"/>
        <end position="367"/>
    </location>
</feature>
<dbReference type="EMBL" id="JAULSW010000003">
    <property type="protein sequence ID" value="KAK3386571.1"/>
    <property type="molecule type" value="Genomic_DNA"/>
</dbReference>
<feature type="compositionally biased region" description="Basic and acidic residues" evidence="2">
    <location>
        <begin position="356"/>
        <end position="367"/>
    </location>
</feature>
<keyword evidence="3" id="KW-0812">Transmembrane</keyword>
<gene>
    <name evidence="5" type="ORF">B0H63DRAFT_468012</name>
</gene>
<dbReference type="Proteomes" id="UP001285441">
    <property type="component" value="Unassembled WGS sequence"/>
</dbReference>
<protein>
    <recommendedName>
        <fullName evidence="4">CorA-like transporter domain-containing protein</fullName>
    </recommendedName>
</protein>
<evidence type="ECO:0000313" key="6">
    <source>
        <dbReference type="Proteomes" id="UP001285441"/>
    </source>
</evidence>
<keyword evidence="6" id="KW-1185">Reference proteome</keyword>
<feature type="domain" description="CorA-like transporter" evidence="4">
    <location>
        <begin position="20"/>
        <end position="287"/>
    </location>
</feature>
<comment type="caution">
    <text evidence="5">The sequence shown here is derived from an EMBL/GenBank/DDBJ whole genome shotgun (WGS) entry which is preliminary data.</text>
</comment>
<dbReference type="Pfam" id="PF26616">
    <property type="entry name" value="CorA-like"/>
    <property type="match status" value="1"/>
</dbReference>
<keyword evidence="1" id="KW-0175">Coiled coil</keyword>
<feature type="coiled-coil region" evidence="1">
    <location>
        <begin position="440"/>
        <end position="467"/>
    </location>
</feature>
<evidence type="ECO:0000256" key="3">
    <source>
        <dbReference type="SAM" id="Phobius"/>
    </source>
</evidence>
<accession>A0AAE0U0Q6</accession>
<dbReference type="InterPro" id="IPR058257">
    <property type="entry name" value="CorA-like_dom"/>
</dbReference>
<evidence type="ECO:0000313" key="5">
    <source>
        <dbReference type="EMBL" id="KAK3386571.1"/>
    </source>
</evidence>
<sequence>MAEQQSTNTDAHHRFLGARESFKDYPCNLIQSEQFQHELDEYRKTLSDDNREHEYFAVRKRNICFWDQADTAGDFQSKNKINDVDLEQLLPDSRPDPIARFVFIYSRSSRTSLSCSRDQLSRILTHHQTMAPFLDLVFKFRERAEPETVSAFRHEDRLHRSNSVFELQNLGRSGFCIQHCFNLISVEYDIVAQEWPWPLRQTATYHSFDPVTGRACWISLKGNDLISNRLRRSIPVHSLLQPSALQTPERRFSATLLIHLIIFHWSVENWPKAVDYFDTRVKDHIDKVEFGPVPARAVPQNATAFVIQKTDESKQSSRPSTKLSSLHAIPQVVKRVSGKMHKGLFTGTERASADNQEEKEKRQERKKWGMNINDDKMFNLDEAQNLVQLGDDINTYLMVIDQSVKVINEITTRYSDLLESPDFKSHINVDECQVDMAAFLSKARQLVRDMENNAARLRNILGILESAKVQFNMVLQFRNIRASENFAQSAHESARSAMVMEHLAIKTKQETVSMHSITILTMVFLPGTFLATVFGSGILRWEENGDSWAARLPGLVFFLEICLPMTTGTVGIWLIWNWLVKRKERAGFWRTAEVV</sequence>
<evidence type="ECO:0000256" key="1">
    <source>
        <dbReference type="SAM" id="Coils"/>
    </source>
</evidence>
<proteinExistence type="predicted"/>
<name>A0AAE0U0Q6_9PEZI</name>
<evidence type="ECO:0000256" key="2">
    <source>
        <dbReference type="SAM" id="MobiDB-lite"/>
    </source>
</evidence>
<feature type="transmembrane region" description="Helical" evidence="3">
    <location>
        <begin position="555"/>
        <end position="580"/>
    </location>
</feature>
<organism evidence="5 6">
    <name type="scientific">Podospora didyma</name>
    <dbReference type="NCBI Taxonomy" id="330526"/>
    <lineage>
        <taxon>Eukaryota</taxon>
        <taxon>Fungi</taxon>
        <taxon>Dikarya</taxon>
        <taxon>Ascomycota</taxon>
        <taxon>Pezizomycotina</taxon>
        <taxon>Sordariomycetes</taxon>
        <taxon>Sordariomycetidae</taxon>
        <taxon>Sordariales</taxon>
        <taxon>Podosporaceae</taxon>
        <taxon>Podospora</taxon>
    </lineage>
</organism>
<keyword evidence="3" id="KW-0472">Membrane</keyword>
<dbReference type="AlphaFoldDB" id="A0AAE0U0Q6"/>